<keyword evidence="2" id="KW-1185">Reference proteome</keyword>
<reference evidence="1 2" key="1">
    <citation type="submission" date="2020-03" db="EMBL/GenBank/DDBJ databases">
        <title>Leucobacter sp. nov., isolated from beetles.</title>
        <authorList>
            <person name="Hyun D.-W."/>
            <person name="Bae J.-W."/>
        </authorList>
    </citation>
    <scope>NUCLEOTIDE SEQUENCE [LARGE SCALE GENOMIC DNA]</scope>
    <source>
        <strain evidence="1 2">HDW9B</strain>
    </source>
</reference>
<evidence type="ECO:0000313" key="2">
    <source>
        <dbReference type="Proteomes" id="UP000501387"/>
    </source>
</evidence>
<dbReference type="Proteomes" id="UP000501387">
    <property type="component" value="Chromosome"/>
</dbReference>
<protein>
    <submittedName>
        <fullName evidence="1">Uncharacterized protein</fullName>
    </submittedName>
</protein>
<organism evidence="1 2">
    <name type="scientific">Leucobacter insecticola</name>
    <dbReference type="NCBI Taxonomy" id="2714934"/>
    <lineage>
        <taxon>Bacteria</taxon>
        <taxon>Bacillati</taxon>
        <taxon>Actinomycetota</taxon>
        <taxon>Actinomycetes</taxon>
        <taxon>Micrococcales</taxon>
        <taxon>Microbacteriaceae</taxon>
        <taxon>Leucobacter</taxon>
    </lineage>
</organism>
<dbReference type="AlphaFoldDB" id="A0A6G8FL69"/>
<dbReference type="KEGG" id="lins:G7067_12995"/>
<sequence>MSAPDPRIAFPSTVMQRRVALAPKNSAIVLRDELNQPVQAASTWNEIISRFNGHPDAELSRLVAEAKQNAPGPARRGLFQRRG</sequence>
<proteinExistence type="predicted"/>
<gene>
    <name evidence="1" type="ORF">G7067_12995</name>
</gene>
<dbReference type="EMBL" id="CP049934">
    <property type="protein sequence ID" value="QIM17117.1"/>
    <property type="molecule type" value="Genomic_DNA"/>
</dbReference>
<name>A0A6G8FL69_9MICO</name>
<accession>A0A6G8FL69</accession>
<evidence type="ECO:0000313" key="1">
    <source>
        <dbReference type="EMBL" id="QIM17117.1"/>
    </source>
</evidence>
<dbReference type="RefSeq" id="WP_166325174.1">
    <property type="nucleotide sequence ID" value="NZ_CP049934.1"/>
</dbReference>